<evidence type="ECO:0000313" key="2">
    <source>
        <dbReference type="Proteomes" id="UP000221538"/>
    </source>
</evidence>
<protein>
    <submittedName>
        <fullName evidence="1">Uncharacterized protein</fullName>
    </submittedName>
</protein>
<dbReference type="AlphaFoldDB" id="A0A292ZMQ3"/>
<gene>
    <name evidence="1" type="ORF">SFOMI_5302</name>
</gene>
<comment type="caution">
    <text evidence="1">The sequence shown here is derived from an EMBL/GenBank/DDBJ whole genome shotgun (WGS) entry which is preliminary data.</text>
</comment>
<reference evidence="1 2" key="2">
    <citation type="journal article" date="2013" name="Environ. Sci. Technol.">
        <title>The 4-tert-butylphenol-utilizing bacterium Sphingobium fuliginis OMI can degrade bisphenols via phenolic ring hydroxylation and meta-cleavage pathway.</title>
        <authorList>
            <person name="Ogata Y."/>
            <person name="Goda S."/>
            <person name="Toyama T."/>
            <person name="Sei K."/>
            <person name="Ike M."/>
        </authorList>
    </citation>
    <scope>NUCLEOTIDE SEQUENCE [LARGE SCALE GENOMIC DNA]</scope>
    <source>
        <strain evidence="1 2">OMI</strain>
    </source>
</reference>
<name>A0A292ZMQ3_SPHSA</name>
<organism evidence="1 2">
    <name type="scientific">Sphingobium fuliginis (strain ATCC 27551)</name>
    <dbReference type="NCBI Taxonomy" id="336203"/>
    <lineage>
        <taxon>Bacteria</taxon>
        <taxon>Pseudomonadati</taxon>
        <taxon>Pseudomonadota</taxon>
        <taxon>Alphaproteobacteria</taxon>
        <taxon>Sphingomonadales</taxon>
        <taxon>Sphingomonadaceae</taxon>
        <taxon>Sphingobium</taxon>
    </lineage>
</organism>
<dbReference type="EMBL" id="BEWI01000034">
    <property type="protein sequence ID" value="GAY24717.1"/>
    <property type="molecule type" value="Genomic_DNA"/>
</dbReference>
<sequence>MQITSTYALADHAAFTAAVANAQRRALHSFFDQHVIEEEGAYITIDEGDYDALPMTIIDRVVHTVPSAMTDEY</sequence>
<accession>A0A292ZMQ3</accession>
<dbReference type="RefSeq" id="WP_061939503.1">
    <property type="nucleotide sequence ID" value="NZ_BEWI01000034.1"/>
</dbReference>
<dbReference type="Proteomes" id="UP000221538">
    <property type="component" value="Unassembled WGS sequence"/>
</dbReference>
<proteinExistence type="predicted"/>
<reference evidence="1 2" key="1">
    <citation type="journal article" date="2013" name="Biodegradation">
        <title>Occurrence of 4-tert-butylphenol (4-t-BP) biodegradation in an aquatic sample caused by the presence of Spirodela polyrrhiza and isolation of a 4-t-BP-utilizing bacterium.</title>
        <authorList>
            <person name="Ogata Y."/>
            <person name="Toyama T."/>
            <person name="Yu N."/>
            <person name="Wang X."/>
            <person name="Sei K."/>
            <person name="Ike M."/>
        </authorList>
    </citation>
    <scope>NUCLEOTIDE SEQUENCE [LARGE SCALE GENOMIC DNA]</scope>
    <source>
        <strain evidence="1 2">OMI</strain>
    </source>
</reference>
<evidence type="ECO:0000313" key="1">
    <source>
        <dbReference type="EMBL" id="GAY24717.1"/>
    </source>
</evidence>